<accession>A0A1H2UY45</accession>
<evidence type="ECO:0000313" key="2">
    <source>
        <dbReference type="EMBL" id="SDW61023.1"/>
    </source>
</evidence>
<dbReference type="OrthoDB" id="436461at2"/>
<dbReference type="RefSeq" id="WP_074686791.1">
    <property type="nucleotide sequence ID" value="NZ_FNNF01000026.1"/>
</dbReference>
<proteinExistence type="predicted"/>
<dbReference type="Proteomes" id="UP000182429">
    <property type="component" value="Unassembled WGS sequence"/>
</dbReference>
<name>A0A1H2UY45_9FIRM</name>
<protein>
    <submittedName>
        <fullName evidence="2">Z1 domain-containing protein</fullName>
    </submittedName>
</protein>
<dbReference type="AlphaFoldDB" id="A0A1H2UY45"/>
<feature type="domain" description="Putative endonuclease Z1" evidence="1">
    <location>
        <begin position="425"/>
        <end position="684"/>
    </location>
</feature>
<dbReference type="Pfam" id="PF10593">
    <property type="entry name" value="Z1"/>
    <property type="match status" value="1"/>
</dbReference>
<evidence type="ECO:0000313" key="3">
    <source>
        <dbReference type="Proteomes" id="UP000182429"/>
    </source>
</evidence>
<dbReference type="InterPro" id="IPR018310">
    <property type="entry name" value="Put_endonuclease_Z1-dom"/>
</dbReference>
<gene>
    <name evidence="2" type="ORF">SAMN04487759_1261</name>
</gene>
<dbReference type="EMBL" id="FNNF01000026">
    <property type="protein sequence ID" value="SDW61023.1"/>
    <property type="molecule type" value="Genomic_DNA"/>
</dbReference>
<sequence>MKDYNTPTYEKVFEWITDRREDAKKSWDELKYALTGSEEGLKSFIETAKSMGFFDKEVCAEDYIYICDLCKKHEEELIRNEKTGKDSIIIAENEGNALKPSTSPDSAWQCYKAGLLKKGFDKETVESIERSSKKILNRLDRDTTNKIAVRGLVIGNVQSGKTANMAALMAMAADWGWNMFIVLSGTVENLRVQTQTRLLNDLNDSKCKFSWRSLEKLSKNCSEGDLPQNLHFEEGNRDRYFSVCLKIKSRLSGLNDWLNLDDNKRKQMKVLVIDDEADQASIDTSKEDEDRKTINNLIINLVENRDKNSNEIKEKFQAMNYIGYTATPYANLLNEAKWESLYPKDFIATLKVSKEYFGPQQIFGAENCSNVNDLNENENEDANANYNGMDIIREISKNDLNVIKEIHKGIKADPVDPIPFGIPNSMKRAIAWFYDCVACRRYQHATKPVSMLIHTSLRTADHDAISKVVSDWIDNISKDDLMNLCEEVWNEETNEFTKEKFREEYPDYKIPDNEINDYPSFSDIKDILMQVIDYGLDKIKLNDEDEKEYHRGINLCIDNADNNNGFDEDGQFVRLVYPKNDLGYASAFLIIGGQTLSRGLTIEGLVSTYFVRNASQADTLMQMGRWFGYRKGYELLPRIWLTEKTRKQFEFLSDLDQDLRNEIYSMWLKGLSPKEYGPRIRNTPKYSFIRITAKNRMKNAVSAEVDYSGTFNQTHIFKRDEAILKHNLDLTNKFIESLSNPSIPSNLAVSRLKKCNAIYKNVPMDAVKNYLSDFKFHERLLTFNDISLIIKWLEKMFSNNELENWNVILSNGSSKSPVWKTINGVNIHKTNRAERINKNAVNDDAIRIGVLRAPNDLISDVDVDALIKNNRDDVLTNIGYYTGSKESDEYSSYSIPLANLIRVESGLENTPQLIIYCIDKNSKKQANSKDRIDMNVKYDVIGLAMNIPGKKRGANKTSLLTVDLSNFRNNPLDNEGDIVNVNEN</sequence>
<evidence type="ECO:0000259" key="1">
    <source>
        <dbReference type="Pfam" id="PF10593"/>
    </source>
</evidence>
<reference evidence="2 3" key="1">
    <citation type="submission" date="2016-10" db="EMBL/GenBank/DDBJ databases">
        <authorList>
            <person name="de Groot N.N."/>
        </authorList>
    </citation>
    <scope>NUCLEOTIDE SEQUENCE [LARGE SCALE GENOMIC DNA]</scope>
    <source>
        <strain evidence="2 3">S3b</strain>
    </source>
</reference>
<organism evidence="2 3">
    <name type="scientific">Kandleria vitulina</name>
    <dbReference type="NCBI Taxonomy" id="1630"/>
    <lineage>
        <taxon>Bacteria</taxon>
        <taxon>Bacillati</taxon>
        <taxon>Bacillota</taxon>
        <taxon>Erysipelotrichia</taxon>
        <taxon>Erysipelotrichales</taxon>
        <taxon>Coprobacillaceae</taxon>
        <taxon>Kandleria</taxon>
    </lineage>
</organism>